<gene>
    <name evidence="2" type="ORF">RND81_09G059800</name>
</gene>
<feature type="domain" description="Reverse transcriptase" evidence="1">
    <location>
        <begin position="255"/>
        <end position="366"/>
    </location>
</feature>
<comment type="caution">
    <text evidence="2">The sequence shown here is derived from an EMBL/GenBank/DDBJ whole genome shotgun (WGS) entry which is preliminary data.</text>
</comment>
<reference evidence="2" key="1">
    <citation type="submission" date="2024-03" db="EMBL/GenBank/DDBJ databases">
        <title>WGS assembly of Saponaria officinalis var. Norfolk2.</title>
        <authorList>
            <person name="Jenkins J."/>
            <person name="Shu S."/>
            <person name="Grimwood J."/>
            <person name="Barry K."/>
            <person name="Goodstein D."/>
            <person name="Schmutz J."/>
            <person name="Leebens-Mack J."/>
            <person name="Osbourn A."/>
        </authorList>
    </citation>
    <scope>NUCLEOTIDE SEQUENCE [LARGE SCALE GENOMIC DNA]</scope>
    <source>
        <strain evidence="2">JIC</strain>
    </source>
</reference>
<sequence>MGGEHAGKIRKTISYNGHCRVDATGFSGGIWLYWRPEIVNVVPVYEHSQFITVEVSRTGGVPWFFTAVYASPDPTNRRELWSELENFAHTNGCPWILARDFNETRSLSKRHGEFAGLSHTWARGNSPETRQSTRLDRALCNTELGSYYDNASVRHLPAFQSDHCPLLIALNGFTPLSSVQKPFRFQAAWMTHELFSTFIEENWPKYGRFPSRLNALSTSLQNWNENVFGNIFRKKKSLMARIEGCQKKPSTVKEKRLIALEATLRRGLDKILEQEEIYWDTIMECVTSARMQVLWNGEPTELFTPTRGVRQGDPLSSYLFVMCLEKLQQAIDTEFYAGKWRPILVCRNGPAINNLFFADDMVLFGEATVE</sequence>
<accession>A0AAW1IJ96</accession>
<evidence type="ECO:0000259" key="1">
    <source>
        <dbReference type="Pfam" id="PF00078"/>
    </source>
</evidence>
<protein>
    <recommendedName>
        <fullName evidence="1">Reverse transcriptase domain-containing protein</fullName>
    </recommendedName>
</protein>
<evidence type="ECO:0000313" key="3">
    <source>
        <dbReference type="Proteomes" id="UP001443914"/>
    </source>
</evidence>
<dbReference type="Pfam" id="PF00078">
    <property type="entry name" value="RVT_1"/>
    <property type="match status" value="1"/>
</dbReference>
<dbReference type="PANTHER" id="PTHR35218">
    <property type="entry name" value="RNASE H DOMAIN-CONTAINING PROTEIN"/>
    <property type="match status" value="1"/>
</dbReference>
<keyword evidence="3" id="KW-1185">Reference proteome</keyword>
<dbReference type="AlphaFoldDB" id="A0AAW1IJ96"/>
<organism evidence="2 3">
    <name type="scientific">Saponaria officinalis</name>
    <name type="common">Common soapwort</name>
    <name type="synonym">Lychnis saponaria</name>
    <dbReference type="NCBI Taxonomy" id="3572"/>
    <lineage>
        <taxon>Eukaryota</taxon>
        <taxon>Viridiplantae</taxon>
        <taxon>Streptophyta</taxon>
        <taxon>Embryophyta</taxon>
        <taxon>Tracheophyta</taxon>
        <taxon>Spermatophyta</taxon>
        <taxon>Magnoliopsida</taxon>
        <taxon>eudicotyledons</taxon>
        <taxon>Gunneridae</taxon>
        <taxon>Pentapetalae</taxon>
        <taxon>Caryophyllales</taxon>
        <taxon>Caryophyllaceae</taxon>
        <taxon>Caryophylleae</taxon>
        <taxon>Saponaria</taxon>
    </lineage>
</organism>
<dbReference type="InterPro" id="IPR000477">
    <property type="entry name" value="RT_dom"/>
</dbReference>
<name>A0AAW1IJ96_SAPOF</name>
<dbReference type="PANTHER" id="PTHR35218:SF9">
    <property type="entry name" value="ENDONUCLEASE_EXONUCLEASE_PHOSPHATASE DOMAIN-CONTAINING PROTEIN"/>
    <property type="match status" value="1"/>
</dbReference>
<dbReference type="InterPro" id="IPR036691">
    <property type="entry name" value="Endo/exonu/phosph_ase_sf"/>
</dbReference>
<dbReference type="EMBL" id="JBDFQZ010000009">
    <property type="protein sequence ID" value="KAK9689451.1"/>
    <property type="molecule type" value="Genomic_DNA"/>
</dbReference>
<evidence type="ECO:0000313" key="2">
    <source>
        <dbReference type="EMBL" id="KAK9689451.1"/>
    </source>
</evidence>
<proteinExistence type="predicted"/>
<dbReference type="SUPFAM" id="SSF56219">
    <property type="entry name" value="DNase I-like"/>
    <property type="match status" value="1"/>
</dbReference>
<dbReference type="Proteomes" id="UP001443914">
    <property type="component" value="Unassembled WGS sequence"/>
</dbReference>
<dbReference type="Gene3D" id="3.60.10.10">
    <property type="entry name" value="Endonuclease/exonuclease/phosphatase"/>
    <property type="match status" value="1"/>
</dbReference>